<evidence type="ECO:0000313" key="3">
    <source>
        <dbReference type="EMBL" id="CAB4533265.1"/>
    </source>
</evidence>
<dbReference type="InterPro" id="IPR051534">
    <property type="entry name" value="CBASS_pafABC_assoc_protein"/>
</dbReference>
<dbReference type="InterPro" id="IPR026881">
    <property type="entry name" value="WYL_dom"/>
</dbReference>
<protein>
    <submittedName>
        <fullName evidence="3">Unannotated protein</fullName>
    </submittedName>
</protein>
<dbReference type="EMBL" id="CAEZSM010000002">
    <property type="protein sequence ID" value="CAB4533265.1"/>
    <property type="molecule type" value="Genomic_DNA"/>
</dbReference>
<proteinExistence type="predicted"/>
<dbReference type="PIRSF" id="PIRSF016838">
    <property type="entry name" value="PafC"/>
    <property type="match status" value="1"/>
</dbReference>
<dbReference type="AlphaFoldDB" id="A0A6J6B347"/>
<dbReference type="Pfam" id="PF13280">
    <property type="entry name" value="WYL"/>
    <property type="match status" value="1"/>
</dbReference>
<dbReference type="PANTHER" id="PTHR34580:SF1">
    <property type="entry name" value="PROTEIN PAFC"/>
    <property type="match status" value="1"/>
</dbReference>
<evidence type="ECO:0000313" key="4">
    <source>
        <dbReference type="EMBL" id="CAB5004286.1"/>
    </source>
</evidence>
<organism evidence="3">
    <name type="scientific">freshwater metagenome</name>
    <dbReference type="NCBI Taxonomy" id="449393"/>
    <lineage>
        <taxon>unclassified sequences</taxon>
        <taxon>metagenomes</taxon>
        <taxon>ecological metagenomes</taxon>
    </lineage>
</organism>
<dbReference type="PROSITE" id="PS52050">
    <property type="entry name" value="WYL"/>
    <property type="match status" value="1"/>
</dbReference>
<feature type="domain" description="WYL" evidence="1">
    <location>
        <begin position="153"/>
        <end position="215"/>
    </location>
</feature>
<accession>A0A6J6B347</accession>
<dbReference type="InterPro" id="IPR043839">
    <property type="entry name" value="PafC_HTH"/>
</dbReference>
<evidence type="ECO:0000259" key="1">
    <source>
        <dbReference type="Pfam" id="PF13280"/>
    </source>
</evidence>
<dbReference type="InterPro" id="IPR028349">
    <property type="entry name" value="PafC-like"/>
</dbReference>
<reference evidence="3" key="1">
    <citation type="submission" date="2020-05" db="EMBL/GenBank/DDBJ databases">
        <authorList>
            <person name="Chiriac C."/>
            <person name="Salcher M."/>
            <person name="Ghai R."/>
            <person name="Kavagutti S V."/>
        </authorList>
    </citation>
    <scope>NUCLEOTIDE SEQUENCE</scope>
</reference>
<dbReference type="EMBL" id="CAFBPH010000008">
    <property type="protein sequence ID" value="CAB5004286.1"/>
    <property type="molecule type" value="Genomic_DNA"/>
</dbReference>
<feature type="domain" description="PafC HTH" evidence="2">
    <location>
        <begin position="19"/>
        <end position="128"/>
    </location>
</feature>
<dbReference type="PANTHER" id="PTHR34580">
    <property type="match status" value="1"/>
</dbReference>
<evidence type="ECO:0000259" key="2">
    <source>
        <dbReference type="Pfam" id="PF19187"/>
    </source>
</evidence>
<dbReference type="Pfam" id="PF19187">
    <property type="entry name" value="HTH_PafC"/>
    <property type="match status" value="1"/>
</dbReference>
<sequence length="317" mass="35736">MNWFPSMAKNSTSPLNKAARMLDLVPYLHAHQGIALETLAQNFGVTESEMNADLTTLWMCGLPGYTPLELIDLSFDSGFVTIRNAQTLENPRSLNKEEAIALLLGLDLVRSALSVEREDLITKIDQLSQRLRGLIGLQAHLKAEPAIDGSIRSTITKSIATGTSLDIRYHSLYADRISQRTILPIEWQNDAFHEYVFAYCDQAQSFRTFRLDRIQYANEGVKKLKAEKVSKMIESPARAYRIRIHSHLRAARELFEFEGDDKELHTGIEKEISSFTAEWMRRMIFSAGASVELLSPEAERADIVSSARALLALYEGK</sequence>
<gene>
    <name evidence="3" type="ORF">UFOPK1438_00034</name>
    <name evidence="4" type="ORF">UFOPK4087_00079</name>
</gene>
<name>A0A6J6B347_9ZZZZ</name>